<dbReference type="AlphaFoldDB" id="A0A3P3R950"/>
<keyword evidence="2" id="KW-0255">Endonuclease</keyword>
<keyword evidence="2" id="KW-0540">Nuclease</keyword>
<keyword evidence="2" id="KW-0378">Hydrolase</keyword>
<feature type="domain" description="HNH" evidence="1">
    <location>
        <begin position="9"/>
        <end position="41"/>
    </location>
</feature>
<evidence type="ECO:0000313" key="2">
    <source>
        <dbReference type="EMBL" id="RRJ29991.1"/>
    </source>
</evidence>
<evidence type="ECO:0000313" key="3">
    <source>
        <dbReference type="Proteomes" id="UP000282322"/>
    </source>
</evidence>
<keyword evidence="3" id="KW-1185">Reference proteome</keyword>
<dbReference type="InterPro" id="IPR002711">
    <property type="entry name" value="HNH"/>
</dbReference>
<sequence>MEAGEGNVLDVHHATPLSDGGSNRLWNLELLCVNCHNARHNHDITDG</sequence>
<evidence type="ECO:0000259" key="1">
    <source>
        <dbReference type="Pfam" id="PF01844"/>
    </source>
</evidence>
<protein>
    <submittedName>
        <fullName evidence="2">HNH endonuclease</fullName>
    </submittedName>
</protein>
<dbReference type="CDD" id="cd00085">
    <property type="entry name" value="HNHc"/>
    <property type="match status" value="1"/>
</dbReference>
<proteinExistence type="predicted"/>
<dbReference type="Proteomes" id="UP000282322">
    <property type="component" value="Unassembled WGS sequence"/>
</dbReference>
<organism evidence="2 3">
    <name type="scientific">Halocatena pleomorpha</name>
    <dbReference type="NCBI Taxonomy" id="1785090"/>
    <lineage>
        <taxon>Archaea</taxon>
        <taxon>Methanobacteriati</taxon>
        <taxon>Methanobacteriota</taxon>
        <taxon>Stenosarchaea group</taxon>
        <taxon>Halobacteria</taxon>
        <taxon>Halobacteriales</taxon>
        <taxon>Natronomonadaceae</taxon>
        <taxon>Halocatena</taxon>
    </lineage>
</organism>
<dbReference type="RefSeq" id="WP_124955289.1">
    <property type="nucleotide sequence ID" value="NZ_RRCH01000024.1"/>
</dbReference>
<dbReference type="EMBL" id="RRCH01000024">
    <property type="protein sequence ID" value="RRJ29991.1"/>
    <property type="molecule type" value="Genomic_DNA"/>
</dbReference>
<gene>
    <name evidence="2" type="ORF">EIK79_11575</name>
</gene>
<dbReference type="Gene3D" id="1.10.30.50">
    <property type="match status" value="1"/>
</dbReference>
<comment type="caution">
    <text evidence="2">The sequence shown here is derived from an EMBL/GenBank/DDBJ whole genome shotgun (WGS) entry which is preliminary data.</text>
</comment>
<dbReference type="GO" id="GO:0008270">
    <property type="term" value="F:zinc ion binding"/>
    <property type="evidence" value="ECO:0007669"/>
    <property type="project" value="InterPro"/>
</dbReference>
<dbReference type="GO" id="GO:0004519">
    <property type="term" value="F:endonuclease activity"/>
    <property type="evidence" value="ECO:0007669"/>
    <property type="project" value="UniProtKB-KW"/>
</dbReference>
<dbReference type="Pfam" id="PF01844">
    <property type="entry name" value="HNH"/>
    <property type="match status" value="1"/>
</dbReference>
<accession>A0A3P3R950</accession>
<dbReference type="InterPro" id="IPR003615">
    <property type="entry name" value="HNH_nuc"/>
</dbReference>
<dbReference type="OrthoDB" id="192298at2157"/>
<reference evidence="2 3" key="1">
    <citation type="submission" date="2018-11" db="EMBL/GenBank/DDBJ databases">
        <title>Taxonoimc description of Halomarina strain SPP-AMP-1.</title>
        <authorList>
            <person name="Pal Y."/>
            <person name="Srinivasana K."/>
            <person name="Verma A."/>
            <person name="Kumar P."/>
        </authorList>
    </citation>
    <scope>NUCLEOTIDE SEQUENCE [LARGE SCALE GENOMIC DNA]</scope>
    <source>
        <strain evidence="2 3">SPP-AMP-1</strain>
    </source>
</reference>
<name>A0A3P3R950_9EURY</name>
<dbReference type="GO" id="GO:0003676">
    <property type="term" value="F:nucleic acid binding"/>
    <property type="evidence" value="ECO:0007669"/>
    <property type="project" value="InterPro"/>
</dbReference>